<dbReference type="InterPro" id="IPR003337">
    <property type="entry name" value="Trehalose_PPase"/>
</dbReference>
<proteinExistence type="inferred from homology"/>
<dbReference type="RefSeq" id="WP_252112164.1">
    <property type="nucleotide sequence ID" value="NZ_JAMSHT010000001.1"/>
</dbReference>
<dbReference type="Gene3D" id="3.40.50.1000">
    <property type="entry name" value="HAD superfamily/HAD-like"/>
    <property type="match status" value="1"/>
</dbReference>
<comment type="pathway">
    <text evidence="1 4">Glycan biosynthesis; trehalose biosynthesis.</text>
</comment>
<evidence type="ECO:0000313" key="5">
    <source>
        <dbReference type="EMBL" id="MCM8556721.1"/>
    </source>
</evidence>
<evidence type="ECO:0000256" key="4">
    <source>
        <dbReference type="RuleBase" id="RU361117"/>
    </source>
</evidence>
<dbReference type="Proteomes" id="UP001155128">
    <property type="component" value="Unassembled WGS sequence"/>
</dbReference>
<protein>
    <recommendedName>
        <fullName evidence="4">Trehalose 6-phosphate phosphatase</fullName>
        <ecNumber evidence="4">3.1.3.12</ecNumber>
    </recommendedName>
</protein>
<keyword evidence="6" id="KW-1185">Reference proteome</keyword>
<dbReference type="Gene3D" id="3.30.70.1020">
    <property type="entry name" value="Trehalose-6-phosphate phosphatase related protein, domain 2"/>
    <property type="match status" value="1"/>
</dbReference>
<keyword evidence="4" id="KW-0479">Metal-binding</keyword>
<dbReference type="SUPFAM" id="SSF56784">
    <property type="entry name" value="HAD-like"/>
    <property type="match status" value="1"/>
</dbReference>
<comment type="caution">
    <text evidence="5">The sequence shown here is derived from an EMBL/GenBank/DDBJ whole genome shotgun (WGS) entry which is preliminary data.</text>
</comment>
<dbReference type="EMBL" id="JAMSHT010000001">
    <property type="protein sequence ID" value="MCM8556721.1"/>
    <property type="molecule type" value="Genomic_DNA"/>
</dbReference>
<comment type="cofactor">
    <cofactor evidence="4">
        <name>Mg(2+)</name>
        <dbReference type="ChEBI" id="CHEBI:18420"/>
    </cofactor>
</comment>
<dbReference type="NCBIfam" id="TIGR00685">
    <property type="entry name" value="T6PP"/>
    <property type="match status" value="1"/>
</dbReference>
<dbReference type="InterPro" id="IPR044651">
    <property type="entry name" value="OTSB-like"/>
</dbReference>
<name>A0A9X2J2X5_9SPHN</name>
<keyword evidence="3 4" id="KW-0378">Hydrolase</keyword>
<evidence type="ECO:0000313" key="6">
    <source>
        <dbReference type="Proteomes" id="UP001155128"/>
    </source>
</evidence>
<sequence length="246" mass="26071">MATASRLDAPPSFASLRAGGAALFLDFDGTLVEIADAPDRIVVREGLSMQLRALSRQLEGRLAVVTGRAREDITSHLDLSGIAVAGSHGADIFDATGERLGEEAKGLPTATLDYLREAADRHGLMLETKPHGAALHYRQNPDAEPQALASAQEAAEEAGMAVKFGKCIVELVWPGIHKGRALATFMDAPPFQGAMPIFVGDDVTDEDGFSVASDMGGAGILIGAPRSSSARYRLDGVEELYAWLER</sequence>
<evidence type="ECO:0000256" key="2">
    <source>
        <dbReference type="ARBA" id="ARBA00008770"/>
    </source>
</evidence>
<comment type="similarity">
    <text evidence="2 4">Belongs to the trehalose phosphatase family.</text>
</comment>
<dbReference type="GO" id="GO:0004805">
    <property type="term" value="F:trehalose-phosphatase activity"/>
    <property type="evidence" value="ECO:0007669"/>
    <property type="project" value="UniProtKB-EC"/>
</dbReference>
<comment type="function">
    <text evidence="4">Removes the phosphate from trehalose 6-phosphate to produce free trehalose.</text>
</comment>
<organism evidence="5 6">
    <name type="scientific">Sphingomicrobium sediminis</name>
    <dbReference type="NCBI Taxonomy" id="2950949"/>
    <lineage>
        <taxon>Bacteria</taxon>
        <taxon>Pseudomonadati</taxon>
        <taxon>Pseudomonadota</taxon>
        <taxon>Alphaproteobacteria</taxon>
        <taxon>Sphingomonadales</taxon>
        <taxon>Sphingomonadaceae</taxon>
        <taxon>Sphingomicrobium</taxon>
    </lineage>
</organism>
<evidence type="ECO:0000256" key="1">
    <source>
        <dbReference type="ARBA" id="ARBA00005199"/>
    </source>
</evidence>
<dbReference type="Pfam" id="PF02358">
    <property type="entry name" value="Trehalose_PPase"/>
    <property type="match status" value="1"/>
</dbReference>
<reference evidence="5" key="1">
    <citation type="submission" date="2022-06" db="EMBL/GenBank/DDBJ databases">
        <title>Sphingomicrobium sedimins sp. nov., a marine bacterium isolated from tidal flat.</title>
        <authorList>
            <person name="Kim C.-H."/>
            <person name="Yoo Y."/>
            <person name="Kim J.-J."/>
        </authorList>
    </citation>
    <scope>NUCLEOTIDE SEQUENCE</scope>
    <source>
        <strain evidence="5">GRR-S6-50</strain>
    </source>
</reference>
<accession>A0A9X2J2X5</accession>
<dbReference type="InterPro" id="IPR036412">
    <property type="entry name" value="HAD-like_sf"/>
</dbReference>
<dbReference type="NCBIfam" id="TIGR01484">
    <property type="entry name" value="HAD-SF-IIB"/>
    <property type="match status" value="1"/>
</dbReference>
<dbReference type="PANTHER" id="PTHR43768">
    <property type="entry name" value="TREHALOSE 6-PHOSPHATE PHOSPHATASE"/>
    <property type="match status" value="1"/>
</dbReference>
<dbReference type="EC" id="3.1.3.12" evidence="4"/>
<comment type="catalytic activity">
    <reaction evidence="4">
        <text>alpha,alpha-trehalose 6-phosphate + H2O = alpha,alpha-trehalose + phosphate</text>
        <dbReference type="Rhea" id="RHEA:23420"/>
        <dbReference type="ChEBI" id="CHEBI:15377"/>
        <dbReference type="ChEBI" id="CHEBI:16551"/>
        <dbReference type="ChEBI" id="CHEBI:43474"/>
        <dbReference type="ChEBI" id="CHEBI:58429"/>
        <dbReference type="EC" id="3.1.3.12"/>
    </reaction>
</comment>
<dbReference type="GO" id="GO:0005992">
    <property type="term" value="P:trehalose biosynthetic process"/>
    <property type="evidence" value="ECO:0007669"/>
    <property type="project" value="InterPro"/>
</dbReference>
<evidence type="ECO:0000256" key="3">
    <source>
        <dbReference type="ARBA" id="ARBA00022801"/>
    </source>
</evidence>
<dbReference type="InterPro" id="IPR023214">
    <property type="entry name" value="HAD_sf"/>
</dbReference>
<keyword evidence="4" id="KW-0460">Magnesium</keyword>
<dbReference type="AlphaFoldDB" id="A0A9X2J2X5"/>
<dbReference type="InterPro" id="IPR006379">
    <property type="entry name" value="HAD-SF_hydro_IIB"/>
</dbReference>
<dbReference type="GO" id="GO:0046872">
    <property type="term" value="F:metal ion binding"/>
    <property type="evidence" value="ECO:0007669"/>
    <property type="project" value="UniProtKB-KW"/>
</dbReference>
<gene>
    <name evidence="5" type="primary">otsB</name>
    <name evidence="5" type="ORF">NDO55_02670</name>
</gene>
<dbReference type="PANTHER" id="PTHR43768:SF3">
    <property type="entry name" value="TREHALOSE 6-PHOSPHATE PHOSPHATASE"/>
    <property type="match status" value="1"/>
</dbReference>